<feature type="domain" description="C2H2-type" evidence="2">
    <location>
        <begin position="166"/>
        <end position="189"/>
    </location>
</feature>
<dbReference type="AlphaFoldDB" id="A0ABD3A860"/>
<protein>
    <recommendedName>
        <fullName evidence="2">C2H2-type domain-containing protein</fullName>
    </recommendedName>
</protein>
<gene>
    <name evidence="3" type="ORF">ACH5RR_014245</name>
</gene>
<evidence type="ECO:0000256" key="1">
    <source>
        <dbReference type="PROSITE-ProRule" id="PRU00042"/>
    </source>
</evidence>
<dbReference type="InterPro" id="IPR036236">
    <property type="entry name" value="Znf_C2H2_sf"/>
</dbReference>
<dbReference type="Proteomes" id="UP001630127">
    <property type="component" value="Unassembled WGS sequence"/>
</dbReference>
<dbReference type="Pfam" id="PF13912">
    <property type="entry name" value="zf-C2H2_6"/>
    <property type="match status" value="5"/>
</dbReference>
<dbReference type="InterPro" id="IPR013087">
    <property type="entry name" value="Znf_C2H2_type"/>
</dbReference>
<dbReference type="PROSITE" id="PS50157">
    <property type="entry name" value="ZINC_FINGER_C2H2_2"/>
    <property type="match status" value="4"/>
</dbReference>
<reference evidence="3 4" key="1">
    <citation type="submission" date="2024-11" db="EMBL/GenBank/DDBJ databases">
        <title>A near-complete genome assembly of Cinchona calisaya.</title>
        <authorList>
            <person name="Lian D.C."/>
            <person name="Zhao X.W."/>
            <person name="Wei L."/>
        </authorList>
    </citation>
    <scope>NUCLEOTIDE SEQUENCE [LARGE SCALE GENOMIC DNA]</scope>
    <source>
        <tissue evidence="3">Nenye</tissue>
    </source>
</reference>
<keyword evidence="1" id="KW-0863">Zinc-finger</keyword>
<organism evidence="3 4">
    <name type="scientific">Cinchona calisaya</name>
    <dbReference type="NCBI Taxonomy" id="153742"/>
    <lineage>
        <taxon>Eukaryota</taxon>
        <taxon>Viridiplantae</taxon>
        <taxon>Streptophyta</taxon>
        <taxon>Embryophyta</taxon>
        <taxon>Tracheophyta</taxon>
        <taxon>Spermatophyta</taxon>
        <taxon>Magnoliopsida</taxon>
        <taxon>eudicotyledons</taxon>
        <taxon>Gunneridae</taxon>
        <taxon>Pentapetalae</taxon>
        <taxon>asterids</taxon>
        <taxon>lamiids</taxon>
        <taxon>Gentianales</taxon>
        <taxon>Rubiaceae</taxon>
        <taxon>Cinchonoideae</taxon>
        <taxon>Cinchoneae</taxon>
        <taxon>Cinchona</taxon>
    </lineage>
</organism>
<dbReference type="EMBL" id="JBJUIK010000006">
    <property type="protein sequence ID" value="KAL3525873.1"/>
    <property type="molecule type" value="Genomic_DNA"/>
</dbReference>
<keyword evidence="1" id="KW-0479">Metal-binding</keyword>
<dbReference type="PANTHER" id="PTHR46869">
    <property type="entry name" value="C2H2-LIKE ZINC FINGER PROTEIN"/>
    <property type="match status" value="1"/>
</dbReference>
<accession>A0ABD3A860</accession>
<dbReference type="GO" id="GO:0008270">
    <property type="term" value="F:zinc ion binding"/>
    <property type="evidence" value="ECO:0007669"/>
    <property type="project" value="UniProtKB-KW"/>
</dbReference>
<dbReference type="PANTHER" id="PTHR46869:SF6">
    <property type="entry name" value="C2H2-TYPE DOMAIN-CONTAINING PROTEIN"/>
    <property type="match status" value="1"/>
</dbReference>
<dbReference type="Gene3D" id="3.30.160.60">
    <property type="entry name" value="Classic Zinc Finger"/>
    <property type="match status" value="2"/>
</dbReference>
<keyword evidence="4" id="KW-1185">Reference proteome</keyword>
<dbReference type="SMART" id="SM00355">
    <property type="entry name" value="ZnF_C2H2"/>
    <property type="match status" value="5"/>
</dbReference>
<dbReference type="PROSITE" id="PS00028">
    <property type="entry name" value="ZINC_FINGER_C2H2_1"/>
    <property type="match status" value="5"/>
</dbReference>
<feature type="domain" description="C2H2-type" evidence="2">
    <location>
        <begin position="421"/>
        <end position="443"/>
    </location>
</feature>
<feature type="domain" description="C2H2-type" evidence="2">
    <location>
        <begin position="136"/>
        <end position="163"/>
    </location>
</feature>
<proteinExistence type="predicted"/>
<sequence length="575" mass="63868">MEENQEKKFVCKFCNKCCFSGKSLGGHMRCHLALISAAKKEKAKAEIHMGFEEGDDQNHDHGDYELKKNHKNFSRVSGEQSNSCLIQEKAEDHSNSCIMNLENDDQDQDNYGLRRNPKKSWKIPDLRPCRAPEKGNLCKDCCKNFPSSRALAGHMRTHSGRFRDRHICKKCGKGFDSIRAMYGHMKSHSKGLKVSSESSDGLSDFDIVYPRKKRSVVRYKFSQDFSFSTANASSYGNEVDDLQNAAMCLIMLSKGMRNWDGVNSPLEYTDNAASVDFKAKSIYLPEEGVVKMDADDSVCNLDEVDKSEKPIEELDSCFSGSENSQSKQNVSQLNVLGSELEVCVDEPVCESKRIELDDSMIKRASDSAGVVELLKDQTELAGIGIGMGNAHDPELEGSSSDVAKCDGTPEIFKDSEKNREYKCRTCNMIFSSHQALGGHRNRHKVHGHCSALSSETSPLTDLDCNDTSTEAGSSGLLLADFELVKSKDHQCQKCLKVFSSGQALGGHKRAHYVGVSESRMKEMTTVGNQELHDIQDVFHLNLPVITRPGAKDDGVSHKVWWAARGHEPEPLVISN</sequence>
<evidence type="ECO:0000313" key="4">
    <source>
        <dbReference type="Proteomes" id="UP001630127"/>
    </source>
</evidence>
<evidence type="ECO:0000259" key="2">
    <source>
        <dbReference type="PROSITE" id="PS50157"/>
    </source>
</evidence>
<dbReference type="SUPFAM" id="SSF57667">
    <property type="entry name" value="beta-beta-alpha zinc fingers"/>
    <property type="match status" value="2"/>
</dbReference>
<name>A0ABD3A860_9GENT</name>
<evidence type="ECO:0000313" key="3">
    <source>
        <dbReference type="EMBL" id="KAL3525873.1"/>
    </source>
</evidence>
<keyword evidence="1" id="KW-0862">Zinc</keyword>
<feature type="domain" description="C2H2-type" evidence="2">
    <location>
        <begin position="489"/>
        <end position="511"/>
    </location>
</feature>
<comment type="caution">
    <text evidence="3">The sequence shown here is derived from an EMBL/GenBank/DDBJ whole genome shotgun (WGS) entry which is preliminary data.</text>
</comment>